<protein>
    <submittedName>
        <fullName evidence="2">Glyoxalase/bleomycin resistance protein/dioxygenase</fullName>
    </submittedName>
</protein>
<feature type="domain" description="VOC" evidence="1">
    <location>
        <begin position="12"/>
        <end position="135"/>
    </location>
</feature>
<dbReference type="STRING" id="76947.GCA_002080435_03290"/>
<proteinExistence type="predicted"/>
<evidence type="ECO:0000259" key="1">
    <source>
        <dbReference type="PROSITE" id="PS51819"/>
    </source>
</evidence>
<organism evidence="2 3">
    <name type="scientific">Sphingobium herbicidovorans (strain ATCC 700291 / DSM 11019 / CCUG 56400 / KCTC 2939 / LMG 18315 / NBRC 16415 / MH)</name>
    <name type="common">Sphingomonas herbicidovorans</name>
    <dbReference type="NCBI Taxonomy" id="1219045"/>
    <lineage>
        <taxon>Bacteria</taxon>
        <taxon>Pseudomonadati</taxon>
        <taxon>Pseudomonadota</taxon>
        <taxon>Alphaproteobacteria</taxon>
        <taxon>Sphingomonadales</taxon>
        <taxon>Sphingomonadaceae</taxon>
        <taxon>Sphingobium</taxon>
    </lineage>
</organism>
<dbReference type="Proteomes" id="UP000024284">
    <property type="component" value="Unassembled WGS sequence"/>
</dbReference>
<keyword evidence="3" id="KW-1185">Reference proteome</keyword>
<dbReference type="InterPro" id="IPR029068">
    <property type="entry name" value="Glyas_Bleomycin-R_OHBP_Dase"/>
</dbReference>
<dbReference type="eggNOG" id="COG0346">
    <property type="taxonomic scope" value="Bacteria"/>
</dbReference>
<accession>A0A086P676</accession>
<sequence length="137" mass="15117">MQIPHGATQDVDFMFTKLVVRDLQRADNFYKAAFGLVEMHRLDAQIMGRPVSEIVYQPTYQGGPLFILAHFPDDTGVSSNEMMLGFAATDLEACVRRVEEAGGAVLDYPKALPEGVPPHAFVKDPEGHVVQLSQRMG</sequence>
<dbReference type="PROSITE" id="PS51819">
    <property type="entry name" value="VOC"/>
    <property type="match status" value="1"/>
</dbReference>
<dbReference type="GO" id="GO:0051213">
    <property type="term" value="F:dioxygenase activity"/>
    <property type="evidence" value="ECO:0007669"/>
    <property type="project" value="UniProtKB-KW"/>
</dbReference>
<evidence type="ECO:0000313" key="3">
    <source>
        <dbReference type="Proteomes" id="UP000024284"/>
    </source>
</evidence>
<dbReference type="PANTHER" id="PTHR33993">
    <property type="entry name" value="GLYOXALASE-RELATED"/>
    <property type="match status" value="1"/>
</dbReference>
<dbReference type="InterPro" id="IPR037523">
    <property type="entry name" value="VOC_core"/>
</dbReference>
<dbReference type="RefSeq" id="WP_169802847.1">
    <property type="nucleotide sequence ID" value="NZ_BCZD01000011.1"/>
</dbReference>
<dbReference type="InterPro" id="IPR041581">
    <property type="entry name" value="Glyoxalase_6"/>
</dbReference>
<gene>
    <name evidence="2" type="ORF">BV98_003294</name>
</gene>
<comment type="caution">
    <text evidence="2">The sequence shown here is derived from an EMBL/GenBank/DDBJ whole genome shotgun (WGS) entry which is preliminary data.</text>
</comment>
<dbReference type="SUPFAM" id="SSF54593">
    <property type="entry name" value="Glyoxalase/Bleomycin resistance protein/Dihydroxybiphenyl dioxygenase"/>
    <property type="match status" value="1"/>
</dbReference>
<evidence type="ECO:0000313" key="2">
    <source>
        <dbReference type="EMBL" id="KFG88894.1"/>
    </source>
</evidence>
<reference evidence="2" key="1">
    <citation type="submission" date="2014-08" db="EMBL/GenBank/DDBJ databases">
        <title>Draft genome sequences of Sphingobium herbicidovorans.</title>
        <authorList>
            <person name="Gan H.M."/>
            <person name="Gan H.Y."/>
            <person name="Savka M.A."/>
        </authorList>
    </citation>
    <scope>NUCLEOTIDE SEQUENCE [LARGE SCALE GENOMIC DNA]</scope>
    <source>
        <strain evidence="2">NBRC 16415</strain>
    </source>
</reference>
<dbReference type="InterPro" id="IPR052164">
    <property type="entry name" value="Anthracycline_SecMetBiosynth"/>
</dbReference>
<dbReference type="Gene3D" id="3.10.180.10">
    <property type="entry name" value="2,3-Dihydroxybiphenyl 1,2-Dioxygenase, domain 1"/>
    <property type="match status" value="1"/>
</dbReference>
<dbReference type="EMBL" id="JFZA02000045">
    <property type="protein sequence ID" value="KFG88894.1"/>
    <property type="molecule type" value="Genomic_DNA"/>
</dbReference>
<dbReference type="PANTHER" id="PTHR33993:SF14">
    <property type="entry name" value="GB|AAF24581.1"/>
    <property type="match status" value="1"/>
</dbReference>
<dbReference type="PATRIC" id="fig|1219045.3.peg.3346"/>
<dbReference type="AlphaFoldDB" id="A0A086P676"/>
<name>A0A086P676_SPHHM</name>
<dbReference type="Pfam" id="PF18029">
    <property type="entry name" value="Glyoxalase_6"/>
    <property type="match status" value="1"/>
</dbReference>